<keyword evidence="3" id="KW-1185">Reference proteome</keyword>
<reference evidence="2 3" key="1">
    <citation type="submission" date="2020-02" db="EMBL/GenBank/DDBJ databases">
        <title>Pseudoroseicyclus tamarix, sp. nov., isolated from offshore sediment of a Tamarix chinensis forest.</title>
        <authorList>
            <person name="Gai Y."/>
        </authorList>
    </citation>
    <scope>NUCLEOTIDE SEQUENCE [LARGE SCALE GENOMIC DNA]</scope>
    <source>
        <strain evidence="2 3">CLL3-39</strain>
    </source>
</reference>
<dbReference type="Proteomes" id="UP000474757">
    <property type="component" value="Unassembled WGS sequence"/>
</dbReference>
<gene>
    <name evidence="2" type="ORF">GZA08_05425</name>
</gene>
<protein>
    <submittedName>
        <fullName evidence="2">DUF3307 domain-containing protein</fullName>
    </submittedName>
</protein>
<feature type="transmembrane region" description="Helical" evidence="1">
    <location>
        <begin position="91"/>
        <end position="112"/>
    </location>
</feature>
<feature type="transmembrane region" description="Helical" evidence="1">
    <location>
        <begin position="216"/>
        <end position="238"/>
    </location>
</feature>
<accession>A0A6B2JGS7</accession>
<feature type="transmembrane region" description="Helical" evidence="1">
    <location>
        <begin position="59"/>
        <end position="79"/>
    </location>
</feature>
<dbReference type="InterPro" id="IPR021737">
    <property type="entry name" value="Phage_phiKZ_Orf197"/>
</dbReference>
<evidence type="ECO:0000313" key="2">
    <source>
        <dbReference type="EMBL" id="NDV00411.1"/>
    </source>
</evidence>
<feature type="transmembrane region" description="Helical" evidence="1">
    <location>
        <begin position="35"/>
        <end position="52"/>
    </location>
</feature>
<dbReference type="Pfam" id="PF11750">
    <property type="entry name" value="DUF3307"/>
    <property type="match status" value="1"/>
</dbReference>
<keyword evidence="1" id="KW-0472">Membrane</keyword>
<proteinExistence type="predicted"/>
<comment type="caution">
    <text evidence="2">The sequence shown here is derived from an EMBL/GenBank/DDBJ whole genome shotgun (WGS) entry which is preliminary data.</text>
</comment>
<dbReference type="AlphaFoldDB" id="A0A6B2JGS7"/>
<sequence length="241" mass="24553">MIESFALLLAAHALGDFLLQSDAMAARKAEGRPGALLAHAGIHLALLLALLAPTEPRAALALLALALAHLAIDAGKALLPRRGLTAFLVDQALHLASLALLAQLMPGLWEASLWAPYLAEAPRLLALGAGFLIAARAGSFAVALLMEGLAPGGLPAGEESGSGLPRGGAAIGYLERGLIFVLMLAGQPGSIGFLIAAKSILRFGTVSESRAASEYVIIGTLASFGWAIAVTFAAQALAARL</sequence>
<evidence type="ECO:0000313" key="3">
    <source>
        <dbReference type="Proteomes" id="UP000474757"/>
    </source>
</evidence>
<feature type="transmembrane region" description="Helical" evidence="1">
    <location>
        <begin position="124"/>
        <end position="146"/>
    </location>
</feature>
<feature type="transmembrane region" description="Helical" evidence="1">
    <location>
        <begin position="177"/>
        <end position="196"/>
    </location>
</feature>
<keyword evidence="1" id="KW-0812">Transmembrane</keyword>
<name>A0A6B2JGS7_9RHOB</name>
<evidence type="ECO:0000256" key="1">
    <source>
        <dbReference type="SAM" id="Phobius"/>
    </source>
</evidence>
<organism evidence="2 3">
    <name type="scientific">Pseudoroseicyclus tamaricis</name>
    <dbReference type="NCBI Taxonomy" id="2705421"/>
    <lineage>
        <taxon>Bacteria</taxon>
        <taxon>Pseudomonadati</taxon>
        <taxon>Pseudomonadota</taxon>
        <taxon>Alphaproteobacteria</taxon>
        <taxon>Rhodobacterales</taxon>
        <taxon>Paracoccaceae</taxon>
        <taxon>Pseudoroseicyclus</taxon>
    </lineage>
</organism>
<keyword evidence="1" id="KW-1133">Transmembrane helix</keyword>
<dbReference type="RefSeq" id="WP_163890704.1">
    <property type="nucleotide sequence ID" value="NZ_JAAFYS010000001.1"/>
</dbReference>
<dbReference type="EMBL" id="JAAGAB010000001">
    <property type="protein sequence ID" value="NDV00411.1"/>
    <property type="molecule type" value="Genomic_DNA"/>
</dbReference>